<name>A0ABD2XI01_9HYME</name>
<dbReference type="PANTHER" id="PTHR12780">
    <property type="entry name" value="RNA POLYMERASE III DNA DIRECTED , 39KD SUBUNIT-RELATED"/>
    <property type="match status" value="1"/>
</dbReference>
<gene>
    <name evidence="7" type="ORF">TKK_003265</name>
</gene>
<comment type="caution">
    <text evidence="7">The sequence shown here is derived from an EMBL/GenBank/DDBJ whole genome shotgun (WGS) entry which is preliminary data.</text>
</comment>
<evidence type="ECO:0000256" key="3">
    <source>
        <dbReference type="ARBA" id="ARBA00022478"/>
    </source>
</evidence>
<evidence type="ECO:0000256" key="4">
    <source>
        <dbReference type="ARBA" id="ARBA00023163"/>
    </source>
</evidence>
<evidence type="ECO:0000256" key="6">
    <source>
        <dbReference type="PIRNR" id="PIRNR028763"/>
    </source>
</evidence>
<dbReference type="FunFam" id="1.10.10.10:FF:000116">
    <property type="entry name" value="DNA-directed RNA polymerase III subunit RPC6"/>
    <property type="match status" value="1"/>
</dbReference>
<evidence type="ECO:0000256" key="1">
    <source>
        <dbReference type="ARBA" id="ARBA00004123"/>
    </source>
</evidence>
<dbReference type="SUPFAM" id="SSF46785">
    <property type="entry name" value="Winged helix' DNA-binding domain"/>
    <property type="match status" value="2"/>
</dbReference>
<evidence type="ECO:0000256" key="5">
    <source>
        <dbReference type="ARBA" id="ARBA00023242"/>
    </source>
</evidence>
<dbReference type="InterPro" id="IPR016049">
    <property type="entry name" value="RNA_pol_Rpc34-like"/>
</dbReference>
<organism evidence="7 8">
    <name type="scientific">Trichogramma kaykai</name>
    <dbReference type="NCBI Taxonomy" id="54128"/>
    <lineage>
        <taxon>Eukaryota</taxon>
        <taxon>Metazoa</taxon>
        <taxon>Ecdysozoa</taxon>
        <taxon>Arthropoda</taxon>
        <taxon>Hexapoda</taxon>
        <taxon>Insecta</taxon>
        <taxon>Pterygota</taxon>
        <taxon>Neoptera</taxon>
        <taxon>Endopterygota</taxon>
        <taxon>Hymenoptera</taxon>
        <taxon>Apocrita</taxon>
        <taxon>Proctotrupomorpha</taxon>
        <taxon>Chalcidoidea</taxon>
        <taxon>Trichogrammatidae</taxon>
        <taxon>Trichogramma</taxon>
    </lineage>
</organism>
<dbReference type="InterPro" id="IPR036390">
    <property type="entry name" value="WH_DNA-bd_sf"/>
</dbReference>
<comment type="subcellular location">
    <subcellularLocation>
        <location evidence="1 6">Nucleus</location>
    </subcellularLocation>
</comment>
<dbReference type="Pfam" id="PF05158">
    <property type="entry name" value="RNA_pol_Rpc34"/>
    <property type="match status" value="1"/>
</dbReference>
<accession>A0ABD2XI01</accession>
<keyword evidence="3 6" id="KW-0240">DNA-directed RNA polymerase</keyword>
<evidence type="ECO:0000256" key="2">
    <source>
        <dbReference type="ARBA" id="ARBA00011038"/>
    </source>
</evidence>
<dbReference type="GO" id="GO:0005654">
    <property type="term" value="C:nucleoplasm"/>
    <property type="evidence" value="ECO:0007669"/>
    <property type="project" value="UniProtKB-ARBA"/>
</dbReference>
<dbReference type="InterPro" id="IPR036388">
    <property type="entry name" value="WH-like_DNA-bd_sf"/>
</dbReference>
<dbReference type="Gene3D" id="1.10.10.10">
    <property type="entry name" value="Winged helix-like DNA-binding domain superfamily/Winged helix DNA-binding domain"/>
    <property type="match status" value="2"/>
</dbReference>
<dbReference type="GO" id="GO:0006383">
    <property type="term" value="P:transcription by RNA polymerase III"/>
    <property type="evidence" value="ECO:0007669"/>
    <property type="project" value="UniProtKB-UniRule"/>
</dbReference>
<dbReference type="AlphaFoldDB" id="A0ABD2XI01"/>
<keyword evidence="4 6" id="KW-0804">Transcription</keyword>
<reference evidence="7 8" key="1">
    <citation type="journal article" date="2024" name="bioRxiv">
        <title>A reference genome for Trichogramma kaykai: A tiny desert-dwelling parasitoid wasp with competing sex-ratio distorters.</title>
        <authorList>
            <person name="Culotta J."/>
            <person name="Lindsey A.R."/>
        </authorList>
    </citation>
    <scope>NUCLEOTIDE SEQUENCE [LARGE SCALE GENOMIC DNA]</scope>
    <source>
        <strain evidence="7 8">KSX58</strain>
    </source>
</reference>
<dbReference type="Proteomes" id="UP001627154">
    <property type="component" value="Unassembled WGS sequence"/>
</dbReference>
<evidence type="ECO:0000313" key="7">
    <source>
        <dbReference type="EMBL" id="KAL3404306.1"/>
    </source>
</evidence>
<dbReference type="EMBL" id="JBJJXI010000026">
    <property type="protein sequence ID" value="KAL3404306.1"/>
    <property type="molecule type" value="Genomic_DNA"/>
</dbReference>
<protein>
    <recommendedName>
        <fullName evidence="6">DNA-directed RNA polymerase III subunit RPC6</fullName>
        <shortName evidence="6">RNA polymerase III subunit C6</shortName>
    </recommendedName>
</protein>
<dbReference type="GO" id="GO:0005737">
    <property type="term" value="C:cytoplasm"/>
    <property type="evidence" value="ECO:0007669"/>
    <property type="project" value="UniProtKB-ARBA"/>
</dbReference>
<keyword evidence="5 6" id="KW-0539">Nucleus</keyword>
<keyword evidence="8" id="KW-1185">Reference proteome</keyword>
<dbReference type="InterPro" id="IPR007832">
    <property type="entry name" value="RNA_pol_Rpc34"/>
</dbReference>
<sequence length="300" mass="33881">MEVNSDTQPTQGLDETRKKVIALAQSKPKGIMDEDVSTIIPEIKQRVVILNDLLNKSFLTLFTLSNGKFLYKYREPVVGVKVADDQEKLVYELCAKAGNKGIWIREIRQKLNLTQAQTTKVLKSLEKKRIIKAIKPVGDSKKNFVMLYHLEPPSSVTGGAWYQDQEFEGEFVNVLNEQCYRYLEKKREKAIKEDLGPIAEKNGSFAPSTDVLKYISELGISKVKLKLEDLEMILHTLMYDGKVEKITTSNGNNMYRAVQPLVGFTGLMTSPCGVCPVRKNCSDIGTVTPLTCQYFSDWLN</sequence>
<comment type="function">
    <text evidence="6">DNA-dependent RNA polymerase catalyzes the transcription of DNA into RNA using the four ribonucleoside triphosphates as substrates. Specific peripheric component of RNA polymerase III which synthesizes small RNAs, such as 5S rRNA and tRNAs.</text>
</comment>
<dbReference type="GO" id="GO:0005666">
    <property type="term" value="C:RNA polymerase III complex"/>
    <property type="evidence" value="ECO:0007669"/>
    <property type="project" value="UniProtKB-UniRule"/>
</dbReference>
<evidence type="ECO:0000313" key="8">
    <source>
        <dbReference type="Proteomes" id="UP001627154"/>
    </source>
</evidence>
<proteinExistence type="inferred from homology"/>
<dbReference type="PIRSF" id="PIRSF028763">
    <property type="entry name" value="RNA_pol_Rpc34"/>
    <property type="match status" value="1"/>
</dbReference>
<comment type="similarity">
    <text evidence="2 6">Belongs to the eukaryotic RPC34/RPC39 RNA polymerase subunit family.</text>
</comment>